<dbReference type="Gene3D" id="1.25.40.10">
    <property type="entry name" value="Tetratricopeptide repeat domain"/>
    <property type="match status" value="1"/>
</dbReference>
<dbReference type="AlphaFoldDB" id="A0A835YUX1"/>
<protein>
    <submittedName>
        <fullName evidence="1">Uncharacterized protein</fullName>
    </submittedName>
</protein>
<dbReference type="InterPro" id="IPR011990">
    <property type="entry name" value="TPR-like_helical_dom_sf"/>
</dbReference>
<sequence length="814" mass="84339">MVHAVARLLCLGAPSNVWSDCKVGARLALDTLTSPTFPVTGIEDSDFADTTANIMASCAVESALKVQLQDCRRLAVLAATLSACSCLGVRRLRAILAPEGSSESQQPAGKAFLAQFQLCGGTIASVRTALRMYIGDTCACLGPAPPGADIAAGILEAGSRFIVLKESAALKFSAKDLPGALRLYDVATGLMLSMWAGVLQLPQERRKACALELGKVNAYMSQIELRRGNAHHALNLAVRAVAADPSWFKAHARRGAALAALRRHAEASAAFAVAADLAPMPRDAAECRRQEAAQLQLANDADAARDTPVQQQLLQESPGQGGASSSAAAAGAAAADGAPARSSTAAAAATAAELASLGPVLRALAATTQDAAMALAEYMRPPDLASLERTCRVFGGGSLHRRMRVRRAVRCQLARSLGRSAAAAALPPAAVTAGLDAAVRTYCDAATNADACAALEALAAAVAALVAACGAAAAAADPSMVALALMCAVGLHASEAERCAFWRACAARAPLQEAVSCVGDVRAVKFLLRELTAPLAARTRCMNGMGEDVFDRSAPFELVAHDFAGVVAAGLRRVHAPRAAAATAAAVAEFTQAALQTLYTLFFTFGGPRMHETAVGAAVTWHTRAFGNFWMTLPRRLPAERAPAALAPQQRAEVAAQLPPRATPGTARAHYAYVADAAAVRAALEADDARALRVWRAALRPVGDWLAHNRWGYLAPLVALATVCAARKERHAGLVANEHTLAAYLLQRGARGGGIRARRRQRGGPRGAVCGLLRDAPALRLHAAAAGCVGGARVRVASAGRRARLVAPTKGAAR</sequence>
<gene>
    <name evidence="1" type="ORF">JKP88DRAFT_333660</name>
</gene>
<keyword evidence="2" id="KW-1185">Reference proteome</keyword>
<organism evidence="1 2">
    <name type="scientific">Tribonema minus</name>
    <dbReference type="NCBI Taxonomy" id="303371"/>
    <lineage>
        <taxon>Eukaryota</taxon>
        <taxon>Sar</taxon>
        <taxon>Stramenopiles</taxon>
        <taxon>Ochrophyta</taxon>
        <taxon>PX clade</taxon>
        <taxon>Xanthophyceae</taxon>
        <taxon>Tribonematales</taxon>
        <taxon>Tribonemataceae</taxon>
        <taxon>Tribonema</taxon>
    </lineage>
</organism>
<accession>A0A835YUX1</accession>
<dbReference type="Proteomes" id="UP000664859">
    <property type="component" value="Unassembled WGS sequence"/>
</dbReference>
<evidence type="ECO:0000313" key="1">
    <source>
        <dbReference type="EMBL" id="KAG5177018.1"/>
    </source>
</evidence>
<proteinExistence type="predicted"/>
<evidence type="ECO:0000313" key="2">
    <source>
        <dbReference type="Proteomes" id="UP000664859"/>
    </source>
</evidence>
<comment type="caution">
    <text evidence="1">The sequence shown here is derived from an EMBL/GenBank/DDBJ whole genome shotgun (WGS) entry which is preliminary data.</text>
</comment>
<dbReference type="SUPFAM" id="SSF48452">
    <property type="entry name" value="TPR-like"/>
    <property type="match status" value="1"/>
</dbReference>
<name>A0A835YUX1_9STRA</name>
<reference evidence="1" key="1">
    <citation type="submission" date="2021-02" db="EMBL/GenBank/DDBJ databases">
        <title>First Annotated Genome of the Yellow-green Alga Tribonema minus.</title>
        <authorList>
            <person name="Mahan K.M."/>
        </authorList>
    </citation>
    <scope>NUCLEOTIDE SEQUENCE</scope>
    <source>
        <strain evidence="1">UTEX B ZZ1240</strain>
    </source>
</reference>
<dbReference type="EMBL" id="JAFCMP010000530">
    <property type="protein sequence ID" value="KAG5177018.1"/>
    <property type="molecule type" value="Genomic_DNA"/>
</dbReference>